<dbReference type="PROSITE" id="PS00571">
    <property type="entry name" value="AMIDASES"/>
    <property type="match status" value="1"/>
</dbReference>
<dbReference type="GO" id="GO:0009062">
    <property type="term" value="P:fatty acid catabolic process"/>
    <property type="evidence" value="ECO:0007669"/>
    <property type="project" value="TreeGrafter"/>
</dbReference>
<reference evidence="4 5" key="1">
    <citation type="submission" date="2014-10" db="EMBL/GenBank/DDBJ databases">
        <title>Draft genome of the hookworm Ancylostoma caninum.</title>
        <authorList>
            <person name="Mitreva M."/>
        </authorList>
    </citation>
    <scope>NUCLEOTIDE SEQUENCE [LARGE SCALE GENOMIC DNA]</scope>
    <source>
        <strain evidence="4 5">Baltimore</strain>
    </source>
</reference>
<dbReference type="STRING" id="29170.A0A368G5K3"/>
<dbReference type="EMBL" id="JOJR01000412">
    <property type="protein sequence ID" value="RCN38265.1"/>
    <property type="molecule type" value="Genomic_DNA"/>
</dbReference>
<feature type="domain" description="Amidase" evidence="3">
    <location>
        <begin position="82"/>
        <end position="302"/>
    </location>
</feature>
<evidence type="ECO:0000313" key="4">
    <source>
        <dbReference type="EMBL" id="RCN38265.1"/>
    </source>
</evidence>
<evidence type="ECO:0000256" key="1">
    <source>
        <dbReference type="ARBA" id="ARBA00009199"/>
    </source>
</evidence>
<keyword evidence="5" id="KW-1185">Reference proteome</keyword>
<comment type="caution">
    <text evidence="4">The sequence shown here is derived from an EMBL/GenBank/DDBJ whole genome shotgun (WGS) entry which is preliminary data.</text>
</comment>
<keyword evidence="2" id="KW-0378">Hydrolase</keyword>
<dbReference type="Pfam" id="PF01425">
    <property type="entry name" value="Amidase"/>
    <property type="match status" value="1"/>
</dbReference>
<dbReference type="InterPro" id="IPR020556">
    <property type="entry name" value="Amidase_CS"/>
</dbReference>
<dbReference type="GO" id="GO:0004040">
    <property type="term" value="F:amidase activity"/>
    <property type="evidence" value="ECO:0007669"/>
    <property type="project" value="TreeGrafter"/>
</dbReference>
<dbReference type="Gene3D" id="3.90.1300.10">
    <property type="entry name" value="Amidase signature (AS) domain"/>
    <property type="match status" value="2"/>
</dbReference>
<dbReference type="AlphaFoldDB" id="A0A368G5K3"/>
<accession>A0A368G5K3</accession>
<name>A0A368G5K3_ANCCA</name>
<evidence type="ECO:0000313" key="5">
    <source>
        <dbReference type="Proteomes" id="UP000252519"/>
    </source>
</evidence>
<dbReference type="SUPFAM" id="SSF75304">
    <property type="entry name" value="Amidase signature (AS) enzymes"/>
    <property type="match status" value="2"/>
</dbReference>
<dbReference type="OrthoDB" id="6428749at2759"/>
<dbReference type="Proteomes" id="UP000252519">
    <property type="component" value="Unassembled WGS sequence"/>
</dbReference>
<dbReference type="InterPro" id="IPR052096">
    <property type="entry name" value="Endocannabinoid_amidase"/>
</dbReference>
<gene>
    <name evidence="4" type="ORF">ANCCAN_15826</name>
</gene>
<sequence>MLLLLALLSGVSYLFYLYSKRRQRQKELRDVIARRLREREDSIALAEKSAAEVNPKRREEIAAWSFQELRENLQKGAATCLEVVRTYQWKAVLAHKKTNCATLFIKVEAERWAADWDAKAAQPGFKRPAFFGIPISLKECIPLDGYDTTRGFAQDVGNPSKSDSVLVQQIKLLGQYFPLLGSGIRFIPFVQTNVPQSLLSYSCGNPVYGTTNTPEDIARTSGGSSGGEAALLAADGSVIGIGGDVGGSIRIPCHFTGTAGMKPSHLRFSHRGVPGAVPGRPLINANEGPMTKDIQTSVDFLKEEAERWAADWDAKAAQPGFKRPAFFGIPISLKECIPLDGYDTTRGFAQDVGNPSKSDSVLVQQIKLLGQYFPLLGSGVREC</sequence>
<dbReference type="GO" id="GO:0017064">
    <property type="term" value="F:fatty acid amide hydrolase activity"/>
    <property type="evidence" value="ECO:0007669"/>
    <property type="project" value="TreeGrafter"/>
</dbReference>
<proteinExistence type="inferred from homology"/>
<dbReference type="InterPro" id="IPR036928">
    <property type="entry name" value="AS_sf"/>
</dbReference>
<dbReference type="PANTHER" id="PTHR45847:SF11">
    <property type="entry name" value="AMIDASE DOMAIN-CONTAINING PROTEIN"/>
    <property type="match status" value="1"/>
</dbReference>
<protein>
    <submittedName>
        <fullName evidence="4">Amidase</fullName>
    </submittedName>
</protein>
<dbReference type="InterPro" id="IPR023631">
    <property type="entry name" value="Amidase_dom"/>
</dbReference>
<organism evidence="4 5">
    <name type="scientific">Ancylostoma caninum</name>
    <name type="common">Dog hookworm</name>
    <dbReference type="NCBI Taxonomy" id="29170"/>
    <lineage>
        <taxon>Eukaryota</taxon>
        <taxon>Metazoa</taxon>
        <taxon>Ecdysozoa</taxon>
        <taxon>Nematoda</taxon>
        <taxon>Chromadorea</taxon>
        <taxon>Rhabditida</taxon>
        <taxon>Rhabditina</taxon>
        <taxon>Rhabditomorpha</taxon>
        <taxon>Strongyloidea</taxon>
        <taxon>Ancylostomatidae</taxon>
        <taxon>Ancylostomatinae</taxon>
        <taxon>Ancylostoma</taxon>
    </lineage>
</organism>
<dbReference type="PANTHER" id="PTHR45847">
    <property type="entry name" value="FATTY ACID AMIDE HYDROLASE"/>
    <property type="match status" value="1"/>
</dbReference>
<evidence type="ECO:0000259" key="3">
    <source>
        <dbReference type="Pfam" id="PF01425"/>
    </source>
</evidence>
<evidence type="ECO:0000256" key="2">
    <source>
        <dbReference type="ARBA" id="ARBA00022801"/>
    </source>
</evidence>
<comment type="similarity">
    <text evidence="1">Belongs to the amidase family.</text>
</comment>